<dbReference type="PANTHER" id="PTHR13448:SF6">
    <property type="entry name" value="TRANSMEMBRANE PROTEIN"/>
    <property type="match status" value="1"/>
</dbReference>
<feature type="compositionally biased region" description="Acidic residues" evidence="1">
    <location>
        <begin position="100"/>
        <end position="110"/>
    </location>
</feature>
<comment type="caution">
    <text evidence="2">The sequence shown here is derived from an EMBL/GenBank/DDBJ whole genome shotgun (WGS) entry which is preliminary data.</text>
</comment>
<accession>A0AA38U620</accession>
<evidence type="ECO:0008006" key="4">
    <source>
        <dbReference type="Google" id="ProtNLM"/>
    </source>
</evidence>
<organism evidence="2 3">
    <name type="scientific">Centaurea solstitialis</name>
    <name type="common">yellow star-thistle</name>
    <dbReference type="NCBI Taxonomy" id="347529"/>
    <lineage>
        <taxon>Eukaryota</taxon>
        <taxon>Viridiplantae</taxon>
        <taxon>Streptophyta</taxon>
        <taxon>Embryophyta</taxon>
        <taxon>Tracheophyta</taxon>
        <taxon>Spermatophyta</taxon>
        <taxon>Magnoliopsida</taxon>
        <taxon>eudicotyledons</taxon>
        <taxon>Gunneridae</taxon>
        <taxon>Pentapetalae</taxon>
        <taxon>asterids</taxon>
        <taxon>campanulids</taxon>
        <taxon>Asterales</taxon>
        <taxon>Asteraceae</taxon>
        <taxon>Carduoideae</taxon>
        <taxon>Cardueae</taxon>
        <taxon>Centaureinae</taxon>
        <taxon>Centaurea</taxon>
    </lineage>
</organism>
<feature type="region of interest" description="Disordered" evidence="1">
    <location>
        <begin position="86"/>
        <end position="111"/>
    </location>
</feature>
<dbReference type="Proteomes" id="UP001172457">
    <property type="component" value="Chromosome 2"/>
</dbReference>
<proteinExistence type="predicted"/>
<reference evidence="2" key="1">
    <citation type="submission" date="2023-03" db="EMBL/GenBank/DDBJ databases">
        <title>Chromosome-scale reference genome and RAD-based genetic map of yellow starthistle (Centaurea solstitialis) reveal putative structural variation and QTLs associated with invader traits.</title>
        <authorList>
            <person name="Reatini B."/>
            <person name="Cang F.A."/>
            <person name="Jiang Q."/>
            <person name="Mckibben M.T.W."/>
            <person name="Barker M.S."/>
            <person name="Rieseberg L.H."/>
            <person name="Dlugosch K.M."/>
        </authorList>
    </citation>
    <scope>NUCLEOTIDE SEQUENCE</scope>
    <source>
        <strain evidence="2">CAN-66</strain>
        <tissue evidence="2">Leaf</tissue>
    </source>
</reference>
<keyword evidence="3" id="KW-1185">Reference proteome</keyword>
<gene>
    <name evidence="2" type="ORF">OSB04_008932</name>
</gene>
<name>A0AA38U620_9ASTR</name>
<evidence type="ECO:0000256" key="1">
    <source>
        <dbReference type="SAM" id="MobiDB-lite"/>
    </source>
</evidence>
<dbReference type="GO" id="GO:0005794">
    <property type="term" value="C:Golgi apparatus"/>
    <property type="evidence" value="ECO:0007669"/>
    <property type="project" value="TreeGrafter"/>
</dbReference>
<dbReference type="GO" id="GO:0005783">
    <property type="term" value="C:endoplasmic reticulum"/>
    <property type="evidence" value="ECO:0007669"/>
    <property type="project" value="TreeGrafter"/>
</dbReference>
<dbReference type="Pfam" id="PF10151">
    <property type="entry name" value="TMEM214"/>
    <property type="match status" value="1"/>
</dbReference>
<dbReference type="PANTHER" id="PTHR13448">
    <property type="entry name" value="TRANSMEMBRANE PROTEIN 214"/>
    <property type="match status" value="1"/>
</dbReference>
<protein>
    <recommendedName>
        <fullName evidence="4">Transmembrane protein</fullName>
    </recommendedName>
</protein>
<dbReference type="EMBL" id="JARYMX010000002">
    <property type="protein sequence ID" value="KAJ9563772.1"/>
    <property type="molecule type" value="Genomic_DNA"/>
</dbReference>
<evidence type="ECO:0000313" key="2">
    <source>
        <dbReference type="EMBL" id="KAJ9563772.1"/>
    </source>
</evidence>
<dbReference type="AlphaFoldDB" id="A0AA38U620"/>
<evidence type="ECO:0000313" key="3">
    <source>
        <dbReference type="Proteomes" id="UP001172457"/>
    </source>
</evidence>
<dbReference type="InterPro" id="IPR019308">
    <property type="entry name" value="TMEM214"/>
</dbReference>
<sequence length="587" mass="64832">MEFESNNIIIISEEINNNNNNHGWQKVTYTKKKKNNTKPQQVLLPNGSAVAGNGNNVFTAIEKKSEERRKVLEASQRLAIYDSGSVHPSVRSSRKKDYYSDDEDSDEEVVDGNGVVEEEKKKKPKKVKKPKVTVAEAAAKIDVDDLASFLLDVTTSFEGQQEIQLMRFADYFGCAFSSVTASQFPWVKLLRESPVAKVADNPVSHIPEAVYKTSADWINKQSMEALGSFFLWSLDSILADFASQQGGGKGSKKGAQKTSSKSQVGLFVVLAVVLQRKPDVLITVLPTLNESPKYHGQDKLPVIVWMVAQASHGDLAVGLYLWSHLLLPIVGSKSGSNPQTRDLILQLVERILSVPKASTILVNGAVRKGERLIPPSALDLLLRATFPSSSARVKATERFEAVYPTLKKVALAGAPGSKAMKQVSQQIMIISLKACGEGIPELSHEASSIFIWCLTQNPDCCKQWEKLYLDNLEASVVVLRRLTELWREVSLKQPSLEALTETLRSFKSKNKNAMEEGVKSADQAVFREADKYCKVLLGRLSRGWQCFKAMAFLIVALGVGATFVPPTTLESLDWNKLSESLSTQWSI</sequence>